<gene>
    <name evidence="1" type="ORF">SAMN04487891_106166</name>
    <name evidence="2" type="ORF">SAMN05216293_2952</name>
</gene>
<dbReference type="Pfam" id="PF12771">
    <property type="entry name" value="SusD-like_2"/>
    <property type="match status" value="1"/>
</dbReference>
<dbReference type="OrthoDB" id="725917at2"/>
<dbReference type="AlphaFoldDB" id="A0A1M6YUM1"/>
<dbReference type="InterPro" id="IPR041662">
    <property type="entry name" value="SusD-like_2"/>
</dbReference>
<reference evidence="2 3" key="1">
    <citation type="submission" date="2016-11" db="EMBL/GenBank/DDBJ databases">
        <authorList>
            <person name="Varghese N."/>
            <person name="Submissions S."/>
        </authorList>
    </citation>
    <scope>NUCLEOTIDE SEQUENCE [LARGE SCALE GENOMIC DNA]</scope>
    <source>
        <strain evidence="2 3">CGMCC 1.12174</strain>
        <strain evidence="1 4">DSM 26351</strain>
    </source>
</reference>
<dbReference type="STRING" id="1055723.SAMN05216293_2952"/>
<dbReference type="PROSITE" id="PS51257">
    <property type="entry name" value="PROKAR_LIPOPROTEIN"/>
    <property type="match status" value="1"/>
</dbReference>
<dbReference type="RefSeq" id="WP_072881219.1">
    <property type="nucleotide sequence ID" value="NZ_FRAT01000008.1"/>
</dbReference>
<name>A0A1M6YUM1_9FLAO</name>
<evidence type="ECO:0000313" key="1">
    <source>
        <dbReference type="EMBL" id="SFC14150.1"/>
    </source>
</evidence>
<dbReference type="EMBL" id="FRAT01000008">
    <property type="protein sequence ID" value="SHL21793.1"/>
    <property type="molecule type" value="Genomic_DNA"/>
</dbReference>
<sequence>MMKLKNIKQVLFTIISLTILSCDNVDFGDMNIDPNNPSDPSTASLMTSAQISLSGYTTATTPNLYVQYLSNGQYPEESQYATVNYDYGASYTNILVVLQRVIELNMDESTMVAAQANGSNNNQIAVAKILTAYTYQLMTDRWGMLPYTEALQGLDDIFAAYDTQEVIYDGLFNEIDEALALIEGGNPGPTGDIILGGDMARWRQFANTLKMNMAIRLSKRFPAPGGYAATKFNEAISGAIASNDDNLFYTYRAEENNDNPWEDRFLAPNFRLDYLLSDTFVNFLVGSGTPAAPEDPRLEQYAVPSEISGTFVGAPYGEENGNTPDYSFITPDVIYNQEAPGYMFTYAQVAFARAEAAELGWIGGSPATFYEEGIAASMEQWGVDPADAAIYIAAHPYTDIADIAYEKYVALYLQGYEAWAEWRKFGADAPTLVAPPTALSGTGIPQRQAYATNASASNEENYNAAVATQGPDNLDTVLWWAQ</sequence>
<proteinExistence type="predicted"/>
<keyword evidence="4" id="KW-1185">Reference proteome</keyword>
<dbReference type="Proteomes" id="UP000184031">
    <property type="component" value="Unassembled WGS sequence"/>
</dbReference>
<evidence type="ECO:0000313" key="3">
    <source>
        <dbReference type="Proteomes" id="UP000184031"/>
    </source>
</evidence>
<protein>
    <submittedName>
        <fullName evidence="2">Starch-binding associating with outer membrane</fullName>
    </submittedName>
</protein>
<evidence type="ECO:0000313" key="4">
    <source>
        <dbReference type="Proteomes" id="UP000198940"/>
    </source>
</evidence>
<dbReference type="InterPro" id="IPR011990">
    <property type="entry name" value="TPR-like_helical_dom_sf"/>
</dbReference>
<comment type="caution">
    <text evidence="2">The sequence shown here is derived from an EMBL/GenBank/DDBJ whole genome shotgun (WGS) entry which is preliminary data.</text>
</comment>
<dbReference type="Gene3D" id="1.25.40.390">
    <property type="match status" value="1"/>
</dbReference>
<accession>A0A1M6YUM1</accession>
<evidence type="ECO:0000313" key="2">
    <source>
        <dbReference type="EMBL" id="SHL21793.1"/>
    </source>
</evidence>
<dbReference type="Proteomes" id="UP000198940">
    <property type="component" value="Unassembled WGS sequence"/>
</dbReference>
<organism evidence="2 3">
    <name type="scientific">Flagellimonas taeanensis</name>
    <dbReference type="NCBI Taxonomy" id="1005926"/>
    <lineage>
        <taxon>Bacteria</taxon>
        <taxon>Pseudomonadati</taxon>
        <taxon>Bacteroidota</taxon>
        <taxon>Flavobacteriia</taxon>
        <taxon>Flavobacteriales</taxon>
        <taxon>Flavobacteriaceae</taxon>
        <taxon>Flagellimonas</taxon>
    </lineage>
</organism>
<dbReference type="EMBL" id="FOKU01000006">
    <property type="protein sequence ID" value="SFC14150.1"/>
    <property type="molecule type" value="Genomic_DNA"/>
</dbReference>
<dbReference type="SUPFAM" id="SSF48452">
    <property type="entry name" value="TPR-like"/>
    <property type="match status" value="1"/>
</dbReference>